<dbReference type="Proteomes" id="UP001589611">
    <property type="component" value="Unassembled WGS sequence"/>
</dbReference>
<sequence>MSTLPPETDPAGLEATLAEIRSALGADAVLTGEAGHEFRDPYDGFDEAHFPSAVVQPTTVEEVQAVVRIAAARGIPIWTSSQGRNNGYGGSAPVVGGSVVLSLRKMNRILEIDDELGIAVVEPGVQFFELVDELRRRGGRWWTATPSLGWGSVVGNTLDHGFGYTEYGDHAAHVPALEVVLADGSLLRTGMWASSTSRAAHPRGFGPNLTPLFMQSNLGIVTKLARPLSPRPEIYAPITIRVPDAEDLGPLVDVMRVLTIEGTIPNIPNITSALGAASMRKPRRDWYDGPVPIPDDVYRDMCETLGIGWWNCAAALYGPAAVVAARLERVREVVLKALPRAEVSAKLLQGGEIDDGVLTHRESVQAGRPSLVMLATAKWRGDEGGHLEISPIGPATGADVERIVAILRPIVEAEGFDFWPSVYVIKRSLMFLGVLNFDRFDPSQIEAAYRVARVAYPALAAAGYTPYRGNIRFMDMMQDIYDWNDHAMRRFVERLKDELDPVGILSPGKQGIWPRRLRAERDGSSAPHEHEPTRSRMKEDNQ</sequence>
<keyword evidence="2" id="KW-0274">FAD</keyword>
<feature type="domain" description="FAD-binding PCMH-type" evidence="5">
    <location>
        <begin position="47"/>
        <end position="231"/>
    </location>
</feature>
<evidence type="ECO:0000256" key="4">
    <source>
        <dbReference type="SAM" id="MobiDB-lite"/>
    </source>
</evidence>
<evidence type="ECO:0000256" key="2">
    <source>
        <dbReference type="ARBA" id="ARBA00022827"/>
    </source>
</evidence>
<feature type="compositionally biased region" description="Basic and acidic residues" evidence="4">
    <location>
        <begin position="517"/>
        <end position="542"/>
    </location>
</feature>
<keyword evidence="7" id="KW-1185">Reference proteome</keyword>
<evidence type="ECO:0000256" key="3">
    <source>
        <dbReference type="ARBA" id="ARBA00023002"/>
    </source>
</evidence>
<dbReference type="InterPro" id="IPR016171">
    <property type="entry name" value="Vanillyl_alc_oxidase_C-sub2"/>
</dbReference>
<dbReference type="PANTHER" id="PTHR11748:SF114">
    <property type="entry name" value="ARYL-ALCOHOL OXIDASE VANILLYL-ALCOHOL OXIDASE (AFU_ORTHOLOGUE AFUA_3G09500)-RELATED"/>
    <property type="match status" value="1"/>
</dbReference>
<dbReference type="InterPro" id="IPR016170">
    <property type="entry name" value="Cytok_DH_C_sf"/>
</dbReference>
<dbReference type="InterPro" id="IPR016167">
    <property type="entry name" value="FAD-bd_PCMH_sub1"/>
</dbReference>
<protein>
    <submittedName>
        <fullName evidence="6">FAD-binding oxidoreductase</fullName>
    </submittedName>
</protein>
<dbReference type="InterPro" id="IPR006094">
    <property type="entry name" value="Oxid_FAD_bind_N"/>
</dbReference>
<dbReference type="EMBL" id="JBHMBE010000004">
    <property type="protein sequence ID" value="MFB9646699.1"/>
    <property type="molecule type" value="Genomic_DNA"/>
</dbReference>
<organism evidence="6 7">
    <name type="scientific">Microbacterium terregens</name>
    <dbReference type="NCBI Taxonomy" id="69363"/>
    <lineage>
        <taxon>Bacteria</taxon>
        <taxon>Bacillati</taxon>
        <taxon>Actinomycetota</taxon>
        <taxon>Actinomycetes</taxon>
        <taxon>Micrococcales</taxon>
        <taxon>Microbacteriaceae</taxon>
        <taxon>Microbacterium</taxon>
    </lineage>
</organism>
<dbReference type="InterPro" id="IPR036318">
    <property type="entry name" value="FAD-bd_PCMH-like_sf"/>
</dbReference>
<evidence type="ECO:0000259" key="5">
    <source>
        <dbReference type="PROSITE" id="PS51387"/>
    </source>
</evidence>
<dbReference type="RefSeq" id="WP_344715316.1">
    <property type="nucleotide sequence ID" value="NZ_BAAAWH010000001.1"/>
</dbReference>
<comment type="caution">
    <text evidence="6">The sequence shown here is derived from an EMBL/GenBank/DDBJ whole genome shotgun (WGS) entry which is preliminary data.</text>
</comment>
<dbReference type="SUPFAM" id="SSF56176">
    <property type="entry name" value="FAD-binding/transporter-associated domain-like"/>
    <property type="match status" value="1"/>
</dbReference>
<dbReference type="Pfam" id="PF01565">
    <property type="entry name" value="FAD_binding_4"/>
    <property type="match status" value="1"/>
</dbReference>
<keyword evidence="1" id="KW-0285">Flavoprotein</keyword>
<feature type="region of interest" description="Disordered" evidence="4">
    <location>
        <begin position="513"/>
        <end position="542"/>
    </location>
</feature>
<dbReference type="Gene3D" id="3.40.462.10">
    <property type="entry name" value="FAD-linked oxidases, C-terminal domain"/>
    <property type="match status" value="1"/>
</dbReference>
<dbReference type="InterPro" id="IPR016166">
    <property type="entry name" value="FAD-bd_PCMH"/>
</dbReference>
<reference evidence="6 7" key="1">
    <citation type="submission" date="2024-09" db="EMBL/GenBank/DDBJ databases">
        <authorList>
            <person name="Sun Q."/>
            <person name="Mori K."/>
        </authorList>
    </citation>
    <scope>NUCLEOTIDE SEQUENCE [LARGE SCALE GENOMIC DNA]</scope>
    <source>
        <strain evidence="6 7">JCM 1342</strain>
    </source>
</reference>
<evidence type="ECO:0000313" key="6">
    <source>
        <dbReference type="EMBL" id="MFB9646699.1"/>
    </source>
</evidence>
<dbReference type="PANTHER" id="PTHR11748">
    <property type="entry name" value="D-LACTATE DEHYDROGENASE"/>
    <property type="match status" value="1"/>
</dbReference>
<dbReference type="InterPro" id="IPR016164">
    <property type="entry name" value="FAD-linked_Oxase-like_C"/>
</dbReference>
<dbReference type="InterPro" id="IPR016169">
    <property type="entry name" value="FAD-bd_PCMH_sub2"/>
</dbReference>
<dbReference type="PROSITE" id="PS51387">
    <property type="entry name" value="FAD_PCMH"/>
    <property type="match status" value="1"/>
</dbReference>
<evidence type="ECO:0000313" key="7">
    <source>
        <dbReference type="Proteomes" id="UP001589611"/>
    </source>
</evidence>
<dbReference type="Gene3D" id="1.10.45.10">
    <property type="entry name" value="Vanillyl-alcohol Oxidase, Chain A, domain 4"/>
    <property type="match status" value="1"/>
</dbReference>
<evidence type="ECO:0000256" key="1">
    <source>
        <dbReference type="ARBA" id="ARBA00022630"/>
    </source>
</evidence>
<gene>
    <name evidence="6" type="ORF">ACFFPJ_12935</name>
</gene>
<dbReference type="SUPFAM" id="SSF55103">
    <property type="entry name" value="FAD-linked oxidases, C-terminal domain"/>
    <property type="match status" value="1"/>
</dbReference>
<proteinExistence type="predicted"/>
<dbReference type="Gene3D" id="3.30.465.10">
    <property type="match status" value="1"/>
</dbReference>
<name>A0ABV5T267_9MICO</name>
<dbReference type="Gene3D" id="3.30.43.10">
    <property type="entry name" value="Uridine Diphospho-n-acetylenolpyruvylglucosamine Reductase, domain 2"/>
    <property type="match status" value="1"/>
</dbReference>
<accession>A0ABV5T267</accession>
<keyword evidence="3" id="KW-0560">Oxidoreductase</keyword>